<dbReference type="Proteomes" id="UP000294588">
    <property type="component" value="Unassembled WGS sequence"/>
</dbReference>
<gene>
    <name evidence="1" type="ORF">E0946_00645</name>
</gene>
<evidence type="ECO:0000313" key="2">
    <source>
        <dbReference type="Proteomes" id="UP000294588"/>
    </source>
</evidence>
<dbReference type="EMBL" id="SMOG01000001">
    <property type="protein sequence ID" value="TDF74624.1"/>
    <property type="molecule type" value="Genomic_DNA"/>
</dbReference>
<organism evidence="1 2">
    <name type="scientific">Candidatus Syntrophosphaera thermopropionivorans</name>
    <dbReference type="NCBI Taxonomy" id="2593015"/>
    <lineage>
        <taxon>Bacteria</taxon>
        <taxon>Pseudomonadati</taxon>
        <taxon>Candidatus Cloacimonadota</taxon>
        <taxon>Candidatus Cloacimonadia</taxon>
        <taxon>Candidatus Cloacimonadales</taxon>
        <taxon>Candidatus Cloacimonadaceae</taxon>
        <taxon>Candidatus Syntrophosphaera</taxon>
    </lineage>
</organism>
<sequence length="137" mass="16327">MIFEFQKRIYGYECDVYGHLNNANYLQLLEAARVEAMIKMGMSIKRMRELNLQILIRNFNLDYKRAVQHEDLITIRSWFDEISRIKQHWIQQIYDSSGRLCFEAQMLGVFASEGRAQRLPVEVFEVFHLYQESKAPS</sequence>
<reference evidence="1" key="1">
    <citation type="submission" date="2019-03" db="EMBL/GenBank/DDBJ databases">
        <title>Candidatus Syntrophosphaera thermopropionivorans: a novel player in syntrophic propionate oxidation during anaerobic digestion.</title>
        <authorList>
            <person name="Dyksma S."/>
        </authorList>
    </citation>
    <scope>NUCLEOTIDE SEQUENCE</scope>
    <source>
        <strain evidence="1">W5</strain>
    </source>
</reference>
<keyword evidence="2" id="KW-1185">Reference proteome</keyword>
<protein>
    <submittedName>
        <fullName evidence="1">Acyl-CoA thioesterase</fullName>
    </submittedName>
</protein>
<evidence type="ECO:0000313" key="1">
    <source>
        <dbReference type="EMBL" id="TDF74624.1"/>
    </source>
</evidence>
<comment type="caution">
    <text evidence="1">The sequence shown here is derived from an EMBL/GenBank/DDBJ whole genome shotgun (WGS) entry which is preliminary data.</text>
</comment>
<accession>A0AC61QKW7</accession>
<name>A0AC61QKW7_9BACT</name>
<proteinExistence type="predicted"/>